<feature type="transmembrane region" description="Helical" evidence="5">
    <location>
        <begin position="225"/>
        <end position="241"/>
    </location>
</feature>
<dbReference type="OrthoDB" id="288203at2759"/>
<dbReference type="GO" id="GO:0016020">
    <property type="term" value="C:membrane"/>
    <property type="evidence" value="ECO:0007669"/>
    <property type="project" value="UniProtKB-SubCell"/>
</dbReference>
<evidence type="ECO:0000256" key="3">
    <source>
        <dbReference type="ARBA" id="ARBA00022989"/>
    </source>
</evidence>
<dbReference type="SUPFAM" id="SSF52091">
    <property type="entry name" value="SpoIIaa-like"/>
    <property type="match status" value="1"/>
</dbReference>
<dbReference type="Gene3D" id="3.30.750.24">
    <property type="entry name" value="STAS domain"/>
    <property type="match status" value="1"/>
</dbReference>
<dbReference type="InterPro" id="IPR036513">
    <property type="entry name" value="STAS_dom_sf"/>
</dbReference>
<dbReference type="InterPro" id="IPR002645">
    <property type="entry name" value="STAS_dom"/>
</dbReference>
<dbReference type="Proteomes" id="UP000218231">
    <property type="component" value="Unassembled WGS sequence"/>
</dbReference>
<evidence type="ECO:0000256" key="5">
    <source>
        <dbReference type="SAM" id="Phobius"/>
    </source>
</evidence>
<organism evidence="7 8">
    <name type="scientific">Diploscapter pachys</name>
    <dbReference type="NCBI Taxonomy" id="2018661"/>
    <lineage>
        <taxon>Eukaryota</taxon>
        <taxon>Metazoa</taxon>
        <taxon>Ecdysozoa</taxon>
        <taxon>Nematoda</taxon>
        <taxon>Chromadorea</taxon>
        <taxon>Rhabditida</taxon>
        <taxon>Rhabditina</taxon>
        <taxon>Rhabditomorpha</taxon>
        <taxon>Rhabditoidea</taxon>
        <taxon>Rhabditidae</taxon>
        <taxon>Diploscapter</taxon>
    </lineage>
</organism>
<proteinExistence type="predicted"/>
<dbReference type="STRING" id="2018661.A0A2A2LDH2"/>
<evidence type="ECO:0000256" key="4">
    <source>
        <dbReference type="ARBA" id="ARBA00023136"/>
    </source>
</evidence>
<dbReference type="PANTHER" id="PTHR11814">
    <property type="entry name" value="SULFATE TRANSPORTER"/>
    <property type="match status" value="1"/>
</dbReference>
<accession>A0A2A2LDH2</accession>
<keyword evidence="4 5" id="KW-0472">Membrane</keyword>
<keyword evidence="2 5" id="KW-0812">Transmembrane</keyword>
<dbReference type="InterPro" id="IPR001902">
    <property type="entry name" value="SLC26A/SulP_fam"/>
</dbReference>
<dbReference type="EMBL" id="LIAE01006881">
    <property type="protein sequence ID" value="PAV84194.1"/>
    <property type="molecule type" value="Genomic_DNA"/>
</dbReference>
<evidence type="ECO:0000256" key="2">
    <source>
        <dbReference type="ARBA" id="ARBA00022692"/>
    </source>
</evidence>
<dbReference type="Pfam" id="PF00916">
    <property type="entry name" value="Sulfate_transp"/>
    <property type="match status" value="1"/>
</dbReference>
<feature type="domain" description="STAS" evidence="6">
    <location>
        <begin position="317"/>
        <end position="475"/>
    </location>
</feature>
<comment type="caution">
    <text evidence="7">The sequence shown here is derived from an EMBL/GenBank/DDBJ whole genome shotgun (WGS) entry which is preliminary data.</text>
</comment>
<dbReference type="PROSITE" id="PS50801">
    <property type="entry name" value="STAS"/>
    <property type="match status" value="1"/>
</dbReference>
<evidence type="ECO:0000259" key="6">
    <source>
        <dbReference type="PROSITE" id="PS50801"/>
    </source>
</evidence>
<dbReference type="CDD" id="cd07042">
    <property type="entry name" value="STAS_SulP_like_sulfate_transporter"/>
    <property type="match status" value="1"/>
</dbReference>
<sequence length="514" mass="56863">MDSVSLLGPPQPSRPLNQEDFDSKFNYVKYRKKMTNCEIFKTVFVKENFRHYQKAADFLPFASWIQKYNVKSAGVRDLLGSLTMAALLLPQGIANGVLLEDLNAGLLSLILPQFIYIFLGSARHCTIGEKSIDVSKCFSAVAPCLQSHDVMLIAVLSAIAILILFRCKLHSLLSKKIGFMIPYELIVELLCFSILSLISSAFSLLPPSSSHGNSQINIESAKYSLVSNVIAAGWLIVFIYFGSPLIKYVSVTLAIIALSCAFFIPNSCKGFLIVFVISIFAVALKVQMTRPQVLVRVSENHLGEEDRYEGEFLDTPVRILRLSSPIIYANCEQIRHEIYRQAGIVKGLIGIGIGSRTVSLRSTQDPKKDSLAGRSSNNLTNIVIQDCDLNQAQLSETSVATLRFIILYCSGVESIDRDGITMLAQTYSDLNNDHIKLFFAGVQAKVRDAFEINGVYARIPRNIFFPTIQEALAGARVLVLPFHTSVSMNGCRDTIAFSNANSNLELHRVSPEVV</sequence>
<evidence type="ECO:0000313" key="8">
    <source>
        <dbReference type="Proteomes" id="UP000218231"/>
    </source>
</evidence>
<dbReference type="InterPro" id="IPR011547">
    <property type="entry name" value="SLC26A/SulP_dom"/>
</dbReference>
<dbReference type="Pfam" id="PF01740">
    <property type="entry name" value="STAS"/>
    <property type="match status" value="1"/>
</dbReference>
<evidence type="ECO:0000313" key="7">
    <source>
        <dbReference type="EMBL" id="PAV84194.1"/>
    </source>
</evidence>
<gene>
    <name evidence="7" type="ORF">WR25_06121</name>
</gene>
<keyword evidence="3 5" id="KW-1133">Transmembrane helix</keyword>
<name>A0A2A2LDH2_9BILA</name>
<dbReference type="AlphaFoldDB" id="A0A2A2LDH2"/>
<evidence type="ECO:0000256" key="1">
    <source>
        <dbReference type="ARBA" id="ARBA00004141"/>
    </source>
</evidence>
<feature type="transmembrane region" description="Helical" evidence="5">
    <location>
        <begin position="185"/>
        <end position="205"/>
    </location>
</feature>
<protein>
    <recommendedName>
        <fullName evidence="6">STAS domain-containing protein</fullName>
    </recommendedName>
</protein>
<reference evidence="7 8" key="1">
    <citation type="journal article" date="2017" name="Curr. Biol.">
        <title>Genome architecture and evolution of a unichromosomal asexual nematode.</title>
        <authorList>
            <person name="Fradin H."/>
            <person name="Zegar C."/>
            <person name="Gutwein M."/>
            <person name="Lucas J."/>
            <person name="Kovtun M."/>
            <person name="Corcoran D."/>
            <person name="Baugh L.R."/>
            <person name="Kiontke K."/>
            <person name="Gunsalus K."/>
            <person name="Fitch D.H."/>
            <person name="Piano F."/>
        </authorList>
    </citation>
    <scope>NUCLEOTIDE SEQUENCE [LARGE SCALE GENOMIC DNA]</scope>
    <source>
        <strain evidence="7">PF1309</strain>
    </source>
</reference>
<keyword evidence="8" id="KW-1185">Reference proteome</keyword>
<dbReference type="GO" id="GO:0055085">
    <property type="term" value="P:transmembrane transport"/>
    <property type="evidence" value="ECO:0007669"/>
    <property type="project" value="InterPro"/>
</dbReference>
<comment type="subcellular location">
    <subcellularLocation>
        <location evidence="1">Membrane</location>
        <topology evidence="1">Multi-pass membrane protein</topology>
    </subcellularLocation>
</comment>
<feature type="transmembrane region" description="Helical" evidence="5">
    <location>
        <begin position="145"/>
        <end position="165"/>
    </location>
</feature>
<feature type="transmembrane region" description="Helical" evidence="5">
    <location>
        <begin position="270"/>
        <end position="286"/>
    </location>
</feature>